<feature type="compositionally biased region" description="Basic and acidic residues" evidence="4">
    <location>
        <begin position="20"/>
        <end position="44"/>
    </location>
</feature>
<evidence type="ECO:0000256" key="3">
    <source>
        <dbReference type="ARBA" id="ARBA00022691"/>
    </source>
</evidence>
<name>A0A212LJY1_9HYPH</name>
<proteinExistence type="predicted"/>
<accession>A0A212LJY1</accession>
<keyword evidence="1 6" id="KW-0489">Methyltransferase</keyword>
<dbReference type="RefSeq" id="WP_288197652.1">
    <property type="nucleotide sequence ID" value="NZ_LT608334.1"/>
</dbReference>
<evidence type="ECO:0000313" key="6">
    <source>
        <dbReference type="EMBL" id="SCM77861.1"/>
    </source>
</evidence>
<dbReference type="EMBL" id="FMJD01000010">
    <property type="protein sequence ID" value="SCM77861.1"/>
    <property type="molecule type" value="Genomic_DNA"/>
</dbReference>
<reference evidence="6" key="1">
    <citation type="submission" date="2016-08" db="EMBL/GenBank/DDBJ databases">
        <authorList>
            <person name="Seilhamer J.J."/>
        </authorList>
    </citation>
    <scope>NUCLEOTIDE SEQUENCE</scope>
    <source>
        <strain evidence="6">86</strain>
    </source>
</reference>
<dbReference type="Gene3D" id="3.40.50.150">
    <property type="entry name" value="Vaccinia Virus protein VP39"/>
    <property type="match status" value="1"/>
</dbReference>
<keyword evidence="3" id="KW-0949">S-adenosyl-L-methionine</keyword>
<dbReference type="Pfam" id="PF10672">
    <property type="entry name" value="Methyltrans_SAM"/>
    <property type="match status" value="1"/>
</dbReference>
<dbReference type="PANTHER" id="PTHR43042:SF2">
    <property type="entry name" value="SAM-DEPENDENT METHYLTRANSFERASE"/>
    <property type="match status" value="1"/>
</dbReference>
<dbReference type="InterPro" id="IPR029063">
    <property type="entry name" value="SAM-dependent_MTases_sf"/>
</dbReference>
<gene>
    <name evidence="6" type="ORF">KL86PLE_60176</name>
</gene>
<dbReference type="GO" id="GO:0008168">
    <property type="term" value="F:methyltransferase activity"/>
    <property type="evidence" value="ECO:0007669"/>
    <property type="project" value="UniProtKB-KW"/>
</dbReference>
<dbReference type="SUPFAM" id="SSF53335">
    <property type="entry name" value="S-adenosyl-L-methionine-dependent methyltransferases"/>
    <property type="match status" value="1"/>
</dbReference>
<evidence type="ECO:0000256" key="1">
    <source>
        <dbReference type="ARBA" id="ARBA00022603"/>
    </source>
</evidence>
<dbReference type="CDD" id="cd02440">
    <property type="entry name" value="AdoMet_MTases"/>
    <property type="match status" value="1"/>
</dbReference>
<dbReference type="PANTHER" id="PTHR43042">
    <property type="entry name" value="SAM-DEPENDENT METHYLTRANSFERASE"/>
    <property type="match status" value="1"/>
</dbReference>
<dbReference type="AlphaFoldDB" id="A0A212LJY1"/>
<protein>
    <submittedName>
        <fullName evidence="6">SAM dependent methyltransferase</fullName>
    </submittedName>
</protein>
<feature type="region of interest" description="Disordered" evidence="4">
    <location>
        <begin position="1"/>
        <end position="52"/>
    </location>
</feature>
<feature type="domain" description="S-adenosylmethionine-dependent methyltransferase" evidence="5">
    <location>
        <begin position="168"/>
        <end position="319"/>
    </location>
</feature>
<organism evidence="6">
    <name type="scientific">uncultured Pleomorphomonas sp</name>
    <dbReference type="NCBI Taxonomy" id="442121"/>
    <lineage>
        <taxon>Bacteria</taxon>
        <taxon>Pseudomonadati</taxon>
        <taxon>Pseudomonadota</taxon>
        <taxon>Alphaproteobacteria</taxon>
        <taxon>Hyphomicrobiales</taxon>
        <taxon>Pleomorphomonadaceae</taxon>
        <taxon>Pleomorphomonas</taxon>
        <taxon>environmental samples</taxon>
    </lineage>
</organism>
<dbReference type="InterPro" id="IPR019614">
    <property type="entry name" value="SAM-dep_methyl-trfase"/>
</dbReference>
<evidence type="ECO:0000259" key="5">
    <source>
        <dbReference type="Pfam" id="PF10672"/>
    </source>
</evidence>
<sequence>MAKPPFPVKPASRAGRPAPRKPERQADAAKETARPETRGHEARGPARPSGAAALKRPMPAVLGPRLAAEAVGSLLVTEGWDDYRLLDMGEGEKLERYGALTVIRPEPQAMGPRRLAPSVWAAAGAAFTGDVEEDGPGRWRTEPGIGGAWEMRVMDLPVVCRLTAFRHVGIFAEQIAHWTWMVERLRAHRGPERPKLLNLFGYTGIASLIAAEAGAEVTHVDASKKSVAWGRENQALAGLDAAPIRWIVDDAVKFAEREVRRGRRYDGILLDPPRFGRGPDGEVWSLEADLPYLLDLTRQILAPGPAFMVLTAYAIRASFLSIHEITADLLGHRPGTIASGELAVRETGDPARPGRLLATSMFSRFLGA</sequence>
<evidence type="ECO:0000256" key="4">
    <source>
        <dbReference type="SAM" id="MobiDB-lite"/>
    </source>
</evidence>
<dbReference type="Gene3D" id="2.60.40.1180">
    <property type="entry name" value="Golgi alpha-mannosidase II"/>
    <property type="match status" value="1"/>
</dbReference>
<keyword evidence="2 6" id="KW-0808">Transferase</keyword>
<dbReference type="GO" id="GO:0032259">
    <property type="term" value="P:methylation"/>
    <property type="evidence" value="ECO:0007669"/>
    <property type="project" value="UniProtKB-KW"/>
</dbReference>
<evidence type="ECO:0000256" key="2">
    <source>
        <dbReference type="ARBA" id="ARBA00022679"/>
    </source>
</evidence>
<dbReference type="InterPro" id="IPR013780">
    <property type="entry name" value="Glyco_hydro_b"/>
</dbReference>